<feature type="region of interest" description="Disordered" evidence="5">
    <location>
        <begin position="1"/>
        <end position="32"/>
    </location>
</feature>
<dbReference type="STRING" id="526729.SAMN04324258_2209"/>
<dbReference type="InterPro" id="IPR036129">
    <property type="entry name" value="Glycerate_kinase_sf"/>
</dbReference>
<evidence type="ECO:0000256" key="3">
    <source>
        <dbReference type="ARBA" id="ARBA00022777"/>
    </source>
</evidence>
<keyword evidence="7" id="KW-1185">Reference proteome</keyword>
<keyword evidence="3 4" id="KW-0418">Kinase</keyword>
<sequence length="426" mass="41706">MTRTDQGGGAAMTTTTRSTARPTTARTAPGRAPRVLLAPDKFKGSLTAGEVAAHLAAGLRRAVPGVVTCELPVADGGEGTLEAALAAGFTPVDLVAAGALGDPVATRYARRGGTAVVEMAAVTGLATVIPTPGTALVASSRGLGEVIAHALDSGAREIVVGVGGSASTDGGAGMLAALGARLTSGAGDLADGGGHLHELVDVDLSGLHPALAEAEIVLASDVDNPLLGEHGAAAVYGPQKGADPGTVAELELGLATWVDVLATVGVTGARGYAAEPGAGAAGGVGFACLLLGAERRPGVEEVLALTGFADCLAGVDLVVTGEGSLDLQSLHGKTPVGVAVAAAGVPTVAVCGRSALDPERAAAAGFAAVLALTDIEPDVARCLAEAGPLLETLAVRLVEHLPTAAPRDPVTPRSVPPETTTPMENA</sequence>
<evidence type="ECO:0000256" key="2">
    <source>
        <dbReference type="ARBA" id="ARBA00022679"/>
    </source>
</evidence>
<feature type="compositionally biased region" description="Gly residues" evidence="5">
    <location>
        <begin position="1"/>
        <end position="10"/>
    </location>
</feature>
<dbReference type="Proteomes" id="UP000189777">
    <property type="component" value="Unassembled WGS sequence"/>
</dbReference>
<evidence type="ECO:0000313" key="6">
    <source>
        <dbReference type="EMBL" id="SKC65322.1"/>
    </source>
</evidence>
<dbReference type="PIRSF" id="PIRSF006078">
    <property type="entry name" value="GlxK"/>
    <property type="match status" value="1"/>
</dbReference>
<dbReference type="PANTHER" id="PTHR21599:SF0">
    <property type="entry name" value="GLYCERATE KINASE"/>
    <property type="match status" value="1"/>
</dbReference>
<evidence type="ECO:0000313" key="7">
    <source>
        <dbReference type="Proteomes" id="UP000189777"/>
    </source>
</evidence>
<dbReference type="InterPro" id="IPR018197">
    <property type="entry name" value="Glycerate_kinase_RE-like"/>
</dbReference>
<feature type="region of interest" description="Disordered" evidence="5">
    <location>
        <begin position="404"/>
        <end position="426"/>
    </location>
</feature>
<dbReference type="SUPFAM" id="SSF110738">
    <property type="entry name" value="Glycerate kinase I"/>
    <property type="match status" value="1"/>
</dbReference>
<evidence type="ECO:0000256" key="5">
    <source>
        <dbReference type="SAM" id="MobiDB-lite"/>
    </source>
</evidence>
<organism evidence="6 7">
    <name type="scientific">Krasilnikoviella flava</name>
    <dbReference type="NCBI Taxonomy" id="526729"/>
    <lineage>
        <taxon>Bacteria</taxon>
        <taxon>Bacillati</taxon>
        <taxon>Actinomycetota</taxon>
        <taxon>Actinomycetes</taxon>
        <taxon>Micrococcales</taxon>
        <taxon>Promicromonosporaceae</taxon>
        <taxon>Krasilnikoviella</taxon>
    </lineage>
</organism>
<dbReference type="InterPro" id="IPR018193">
    <property type="entry name" value="Glyc_kinase_flavodox-like_fold"/>
</dbReference>
<accession>A0A1T5KNH7</accession>
<dbReference type="GO" id="GO:0008887">
    <property type="term" value="F:glycerate kinase activity"/>
    <property type="evidence" value="ECO:0007669"/>
    <property type="project" value="UniProtKB-UniRule"/>
</dbReference>
<dbReference type="PANTHER" id="PTHR21599">
    <property type="entry name" value="GLYCERATE KINASE"/>
    <property type="match status" value="1"/>
</dbReference>
<feature type="compositionally biased region" description="Low complexity" evidence="5">
    <location>
        <begin position="11"/>
        <end position="32"/>
    </location>
</feature>
<gene>
    <name evidence="6" type="ORF">SAMN04324258_2209</name>
</gene>
<dbReference type="GO" id="GO:0031388">
    <property type="term" value="P:organic acid phosphorylation"/>
    <property type="evidence" value="ECO:0007669"/>
    <property type="project" value="UniProtKB-UniRule"/>
</dbReference>
<name>A0A1T5KNH7_9MICO</name>
<dbReference type="EMBL" id="FUZQ01000004">
    <property type="protein sequence ID" value="SKC65322.1"/>
    <property type="molecule type" value="Genomic_DNA"/>
</dbReference>
<dbReference type="NCBIfam" id="TIGR00045">
    <property type="entry name" value="glycerate kinase"/>
    <property type="match status" value="1"/>
</dbReference>
<keyword evidence="2 4" id="KW-0808">Transferase</keyword>
<feature type="compositionally biased region" description="Polar residues" evidence="5">
    <location>
        <begin position="417"/>
        <end position="426"/>
    </location>
</feature>
<dbReference type="Pfam" id="PF02595">
    <property type="entry name" value="Gly_kinase"/>
    <property type="match status" value="1"/>
</dbReference>
<dbReference type="Gene3D" id="3.40.50.10350">
    <property type="entry name" value="Glycerate kinase, domain 1"/>
    <property type="match status" value="1"/>
</dbReference>
<dbReference type="AlphaFoldDB" id="A0A1T5KNH7"/>
<proteinExistence type="inferred from homology"/>
<evidence type="ECO:0000256" key="1">
    <source>
        <dbReference type="ARBA" id="ARBA00006284"/>
    </source>
</evidence>
<dbReference type="InterPro" id="IPR004381">
    <property type="entry name" value="Glycerate_kinase"/>
</dbReference>
<reference evidence="6 7" key="1">
    <citation type="submission" date="2017-02" db="EMBL/GenBank/DDBJ databases">
        <authorList>
            <person name="Peterson S.W."/>
        </authorList>
    </citation>
    <scope>NUCLEOTIDE SEQUENCE [LARGE SCALE GENOMIC DNA]</scope>
    <source>
        <strain evidence="6 7">DSM 21481</strain>
    </source>
</reference>
<dbReference type="Gene3D" id="3.90.1510.10">
    <property type="entry name" value="Glycerate kinase, domain 2"/>
    <property type="match status" value="1"/>
</dbReference>
<evidence type="ECO:0000256" key="4">
    <source>
        <dbReference type="PIRNR" id="PIRNR006078"/>
    </source>
</evidence>
<comment type="similarity">
    <text evidence="1 4">Belongs to the glycerate kinase type-1 family.</text>
</comment>
<protein>
    <submittedName>
        <fullName evidence="6">Glycerate kinase</fullName>
    </submittedName>
</protein>